<feature type="domain" description="PAS" evidence="1">
    <location>
        <begin position="36"/>
        <end position="61"/>
    </location>
</feature>
<accession>A0A1W1EBX8</accession>
<evidence type="ECO:0000313" key="2">
    <source>
        <dbReference type="EMBL" id="SFZ97540.1"/>
    </source>
</evidence>
<reference evidence="2" key="1">
    <citation type="submission" date="2016-10" db="EMBL/GenBank/DDBJ databases">
        <authorList>
            <person name="de Groot N.N."/>
        </authorList>
    </citation>
    <scope>NUCLEOTIDE SEQUENCE</scope>
</reference>
<dbReference type="Gene3D" id="3.30.450.20">
    <property type="entry name" value="PAS domain"/>
    <property type="match status" value="1"/>
</dbReference>
<dbReference type="CDD" id="cd00130">
    <property type="entry name" value="PAS"/>
    <property type="match status" value="1"/>
</dbReference>
<dbReference type="AlphaFoldDB" id="A0A1W1EBX8"/>
<proteinExistence type="predicted"/>
<evidence type="ECO:0000259" key="1">
    <source>
        <dbReference type="PROSITE" id="PS50112"/>
    </source>
</evidence>
<dbReference type="SUPFAM" id="SSF55785">
    <property type="entry name" value="PYP-like sensor domain (PAS domain)"/>
    <property type="match status" value="1"/>
</dbReference>
<protein>
    <submittedName>
        <fullName evidence="2">Putative PAS/PAC sensor protein</fullName>
    </submittedName>
</protein>
<sequence>MARTIKNVITGKVITKPEPVDEEIPFTGGVMITETDTAGIITYANRKFRDLTGYTKEELIGSPHSINRHPDMPKAAFKGLWDTIKAGNYWEGLVKNMNADGKYYLVIVWIKPKFDKDGNITGYIAGRKVPDKDSMNKALKLYAELKAAEE</sequence>
<dbReference type="EMBL" id="FPKX01000008">
    <property type="protein sequence ID" value="SFZ97540.1"/>
    <property type="molecule type" value="Genomic_DNA"/>
</dbReference>
<dbReference type="PROSITE" id="PS50112">
    <property type="entry name" value="PAS"/>
    <property type="match status" value="1"/>
</dbReference>
<dbReference type="NCBIfam" id="TIGR00229">
    <property type="entry name" value="sensory_box"/>
    <property type="match status" value="1"/>
</dbReference>
<dbReference type="SMART" id="SM00091">
    <property type="entry name" value="PAS"/>
    <property type="match status" value="1"/>
</dbReference>
<organism evidence="2">
    <name type="scientific">hydrothermal vent metagenome</name>
    <dbReference type="NCBI Taxonomy" id="652676"/>
    <lineage>
        <taxon>unclassified sequences</taxon>
        <taxon>metagenomes</taxon>
        <taxon>ecological metagenomes</taxon>
    </lineage>
</organism>
<dbReference type="InterPro" id="IPR000014">
    <property type="entry name" value="PAS"/>
</dbReference>
<gene>
    <name evidence="2" type="ORF">MNB_SV-5-504</name>
</gene>
<name>A0A1W1EBX8_9ZZZZ</name>
<dbReference type="Pfam" id="PF08447">
    <property type="entry name" value="PAS_3"/>
    <property type="match status" value="1"/>
</dbReference>
<dbReference type="InterPro" id="IPR035965">
    <property type="entry name" value="PAS-like_dom_sf"/>
</dbReference>
<dbReference type="InterPro" id="IPR013655">
    <property type="entry name" value="PAS_fold_3"/>
</dbReference>